<keyword evidence="2" id="KW-1133">Transmembrane helix</keyword>
<organism evidence="3 4">
    <name type="scientific">Nocardioides albertanoniae</name>
    <dbReference type="NCBI Taxonomy" id="1175486"/>
    <lineage>
        <taxon>Bacteria</taxon>
        <taxon>Bacillati</taxon>
        <taxon>Actinomycetota</taxon>
        <taxon>Actinomycetes</taxon>
        <taxon>Propionibacteriales</taxon>
        <taxon>Nocardioidaceae</taxon>
        <taxon>Nocardioides</taxon>
    </lineage>
</organism>
<name>A0A543AA37_9ACTN</name>
<dbReference type="EMBL" id="VFOV01000001">
    <property type="protein sequence ID" value="TQL69326.1"/>
    <property type="molecule type" value="Genomic_DNA"/>
</dbReference>
<feature type="region of interest" description="Disordered" evidence="1">
    <location>
        <begin position="334"/>
        <end position="388"/>
    </location>
</feature>
<feature type="compositionally biased region" description="Low complexity" evidence="1">
    <location>
        <begin position="363"/>
        <end position="388"/>
    </location>
</feature>
<keyword evidence="4" id="KW-1185">Reference proteome</keyword>
<accession>A0A543AA37</accession>
<dbReference type="AlphaFoldDB" id="A0A543AA37"/>
<feature type="transmembrane region" description="Helical" evidence="2">
    <location>
        <begin position="147"/>
        <end position="167"/>
    </location>
</feature>
<feature type="region of interest" description="Disordered" evidence="1">
    <location>
        <begin position="265"/>
        <end position="293"/>
    </location>
</feature>
<evidence type="ECO:0000256" key="2">
    <source>
        <dbReference type="SAM" id="Phobius"/>
    </source>
</evidence>
<dbReference type="OrthoDB" id="5185521at2"/>
<evidence type="ECO:0000313" key="3">
    <source>
        <dbReference type="EMBL" id="TQL69326.1"/>
    </source>
</evidence>
<dbReference type="Proteomes" id="UP000320209">
    <property type="component" value="Unassembled WGS sequence"/>
</dbReference>
<evidence type="ECO:0000256" key="1">
    <source>
        <dbReference type="SAM" id="MobiDB-lite"/>
    </source>
</evidence>
<protein>
    <submittedName>
        <fullName evidence="3">Uncharacterized protein</fullName>
    </submittedName>
</protein>
<keyword evidence="2" id="KW-0812">Transmembrane</keyword>
<comment type="caution">
    <text evidence="3">The sequence shown here is derived from an EMBL/GenBank/DDBJ whole genome shotgun (WGS) entry which is preliminary data.</text>
</comment>
<evidence type="ECO:0000313" key="4">
    <source>
        <dbReference type="Proteomes" id="UP000320209"/>
    </source>
</evidence>
<reference evidence="3 4" key="1">
    <citation type="submission" date="2019-06" db="EMBL/GenBank/DDBJ databases">
        <title>Sequencing the genomes of 1000 actinobacteria strains.</title>
        <authorList>
            <person name="Klenk H.-P."/>
        </authorList>
    </citation>
    <scope>NUCLEOTIDE SEQUENCE [LARGE SCALE GENOMIC DNA]</scope>
    <source>
        <strain evidence="3 4">DSM 25218</strain>
    </source>
</reference>
<dbReference type="RefSeq" id="WP_141781215.1">
    <property type="nucleotide sequence ID" value="NZ_VFOV01000001.1"/>
</dbReference>
<gene>
    <name evidence="3" type="ORF">FB381_3231</name>
</gene>
<feature type="transmembrane region" description="Helical" evidence="2">
    <location>
        <begin position="117"/>
        <end position="135"/>
    </location>
</feature>
<sequence length="388" mass="40774">MTATDAEANVAPEVRLFLAQVRRELVDLDPEALSDITDGLEADFGELVEERGPEALGDPVEYARELRAAAGIPVRTKAPRGLGARVDGLLDAGHARFDTVVARSGELLRTDLRPAVAWLRPLWWFVRAWAVAWAVNEPLGWTMGDALGLVTLVVAVAVSMLIGIGRIWPGGERGTRARVGLLVLNLAAVLLLFVAWASSEIGGSEYDRGWSDGYSEAGGVATDGAPVAEGAGTYSDGRWVTNIYPYDASGKPLTGVQLFDQDGKPIDLAAQPDCGSADTEPLPPTVPSEDGASEVCLDENTGEPVQTRVVYPWANGEAELYNVFPLPSRMQAGTKVDPNAFETDNAPAIQDPPLETAPKASLPEAEAGSPGASPSASPSASPGAAENP</sequence>
<feature type="transmembrane region" description="Helical" evidence="2">
    <location>
        <begin position="179"/>
        <end position="198"/>
    </location>
</feature>
<keyword evidence="2" id="KW-0472">Membrane</keyword>
<proteinExistence type="predicted"/>